<dbReference type="InterPro" id="IPR002110">
    <property type="entry name" value="Ankyrin_rpt"/>
</dbReference>
<name>A0A553NV34_TIGCA</name>
<dbReference type="Pfam" id="PF12796">
    <property type="entry name" value="Ank_2"/>
    <property type="match status" value="1"/>
</dbReference>
<dbReference type="PROSITE" id="PS50088">
    <property type="entry name" value="ANK_REPEAT"/>
    <property type="match status" value="1"/>
</dbReference>
<dbReference type="Proteomes" id="UP000318571">
    <property type="component" value="Chromosome 1"/>
</dbReference>
<reference evidence="3 4" key="1">
    <citation type="journal article" date="2018" name="Nat. Ecol. Evol.">
        <title>Genomic signatures of mitonuclear coevolution across populations of Tigriopus californicus.</title>
        <authorList>
            <person name="Barreto F.S."/>
            <person name="Watson E.T."/>
            <person name="Lima T.G."/>
            <person name="Willett C.S."/>
            <person name="Edmands S."/>
            <person name="Li W."/>
            <person name="Burton R.S."/>
        </authorList>
    </citation>
    <scope>NUCLEOTIDE SEQUENCE [LARGE SCALE GENOMIC DNA]</scope>
    <source>
        <strain evidence="3 4">San Diego</strain>
    </source>
</reference>
<evidence type="ECO:0000313" key="4">
    <source>
        <dbReference type="Proteomes" id="UP000318571"/>
    </source>
</evidence>
<dbReference type="SUPFAM" id="SSF57850">
    <property type="entry name" value="RING/U-box"/>
    <property type="match status" value="1"/>
</dbReference>
<evidence type="ECO:0000313" key="3">
    <source>
        <dbReference type="EMBL" id="TRY69286.1"/>
    </source>
</evidence>
<dbReference type="EMBL" id="VCGU01000010">
    <property type="protein sequence ID" value="TRY69286.1"/>
    <property type="molecule type" value="Genomic_DNA"/>
</dbReference>
<evidence type="ECO:0000256" key="2">
    <source>
        <dbReference type="SAM" id="SignalP"/>
    </source>
</evidence>
<keyword evidence="4" id="KW-1185">Reference proteome</keyword>
<dbReference type="InterPro" id="IPR052457">
    <property type="entry name" value="Ankyrin-DD_containing_protein"/>
</dbReference>
<dbReference type="InterPro" id="IPR036770">
    <property type="entry name" value="Ankyrin_rpt-contain_sf"/>
</dbReference>
<dbReference type="PANTHER" id="PTHR24125">
    <property type="entry name" value="ANKYRIN REPEAT AND DEATH DOMAIN-CONTAINING PROTEIN"/>
    <property type="match status" value="1"/>
</dbReference>
<proteinExistence type="predicted"/>
<organism evidence="3 4">
    <name type="scientific">Tigriopus californicus</name>
    <name type="common">Marine copepod</name>
    <dbReference type="NCBI Taxonomy" id="6832"/>
    <lineage>
        <taxon>Eukaryota</taxon>
        <taxon>Metazoa</taxon>
        <taxon>Ecdysozoa</taxon>
        <taxon>Arthropoda</taxon>
        <taxon>Crustacea</taxon>
        <taxon>Multicrustacea</taxon>
        <taxon>Hexanauplia</taxon>
        <taxon>Copepoda</taxon>
        <taxon>Harpacticoida</taxon>
        <taxon>Harpacticidae</taxon>
        <taxon>Tigriopus</taxon>
    </lineage>
</organism>
<comment type="caution">
    <text evidence="3">The sequence shown here is derived from an EMBL/GenBank/DDBJ whole genome shotgun (WGS) entry which is preliminary data.</text>
</comment>
<feature type="chain" id="PRO_5022137682" evidence="2">
    <location>
        <begin position="20"/>
        <end position="521"/>
    </location>
</feature>
<feature type="signal peptide" evidence="2">
    <location>
        <begin position="1"/>
        <end position="19"/>
    </location>
</feature>
<dbReference type="PANTHER" id="PTHR24125:SF5">
    <property type="entry name" value="ANKYRIN REPEAT PROTEIN"/>
    <property type="match status" value="1"/>
</dbReference>
<keyword evidence="2" id="KW-0732">Signal</keyword>
<gene>
    <name evidence="3" type="ORF">TCAL_14262</name>
</gene>
<dbReference type="SMART" id="SM00248">
    <property type="entry name" value="ANK"/>
    <property type="match status" value="3"/>
</dbReference>
<accession>A0A553NV34</accession>
<feature type="repeat" description="ANK" evidence="1">
    <location>
        <begin position="281"/>
        <end position="302"/>
    </location>
</feature>
<evidence type="ECO:0000256" key="1">
    <source>
        <dbReference type="PROSITE-ProRule" id="PRU00023"/>
    </source>
</evidence>
<sequence length="521" mass="59736">MSNRMFLICFFMFRMLLSSHIVYKHLLSCQYVARDLPEVLDLIDRLGDAIKSAKSTIENCSQFDQATTRHDCESQNSLTRLMVSDWESKANLAQVDFRKIETAVEDLLENTWYSSVATLHFALILWGVYARKVMILQYALLSPMCSLVLKDVGHGNLVFVNSFRWDFLLNLPVMEHSEVQIVALTLVQHFIEDSDPILGQTILWCFMSYVYYSIFLESTGIVISKPKTSKTTDGITFSPTIKSAPNDSTLFLHSCLYNLKSQVKFFIQSRGFKINVQDELNGNTGIHLAVLIGSVPLVQLLLGNKLHKVDVTLKNKDGMTALQLALLSERPLMAQLIMKSNHFKVNSVKDMDSLVLTAVQAEKWNVALDFVENRPDYQFRCHFLKAMLERCCCLSKELLLPRKAPQSIIIRKIQNIRIYKEEIIASLRKSDLPMNVEALERQTEELPKQLQVVKDIFECYVCFNPMFQVQIYACSNDHWMCENCHASPSIRECPMCKECFQKQPPKRCLTAEKIAHTISIQ</sequence>
<dbReference type="Gene3D" id="1.25.40.20">
    <property type="entry name" value="Ankyrin repeat-containing domain"/>
    <property type="match status" value="1"/>
</dbReference>
<dbReference type="PROSITE" id="PS50297">
    <property type="entry name" value="ANK_REP_REGION"/>
    <property type="match status" value="1"/>
</dbReference>
<dbReference type="AlphaFoldDB" id="A0A553NV34"/>
<dbReference type="SUPFAM" id="SSF48403">
    <property type="entry name" value="Ankyrin repeat"/>
    <property type="match status" value="1"/>
</dbReference>
<keyword evidence="1" id="KW-0040">ANK repeat</keyword>
<protein>
    <submittedName>
        <fullName evidence="3">Uncharacterized protein</fullName>
    </submittedName>
</protein>